<gene>
    <name evidence="3" type="ORF">H7965_11550</name>
</gene>
<evidence type="ECO:0000313" key="3">
    <source>
        <dbReference type="EMBL" id="MBC4015957.1"/>
    </source>
</evidence>
<dbReference type="InterPro" id="IPR036366">
    <property type="entry name" value="PGBDSf"/>
</dbReference>
<dbReference type="RefSeq" id="WP_186770733.1">
    <property type="nucleotide sequence ID" value="NZ_JACOMF010000011.1"/>
</dbReference>
<proteinExistence type="predicted"/>
<accession>A0A9X0UD45</accession>
<feature type="chain" id="PRO_5040893010" evidence="1">
    <location>
        <begin position="23"/>
        <end position="189"/>
    </location>
</feature>
<protein>
    <submittedName>
        <fullName evidence="3">Peptidoglycan-binding protein</fullName>
    </submittedName>
</protein>
<name>A0A9X0UD45_9PROT</name>
<feature type="signal peptide" evidence="1">
    <location>
        <begin position="1"/>
        <end position="22"/>
    </location>
</feature>
<dbReference type="AlphaFoldDB" id="A0A9X0UD45"/>
<dbReference type="EMBL" id="JACOMF010000011">
    <property type="protein sequence ID" value="MBC4015957.1"/>
    <property type="molecule type" value="Genomic_DNA"/>
</dbReference>
<evidence type="ECO:0000313" key="4">
    <source>
        <dbReference type="Proteomes" id="UP000600101"/>
    </source>
</evidence>
<sequence length="189" mass="19266">MIRQCAMAAALAGAIWTTGAMAQQAPSLMYSQPLAPAAVTQVQEKLRQAGAYAGRADGVWGPDSQSALERFQQSRGLQVTGHLNQATAATLGLGPSELLAAGPTAGPAPGTPAALATEPLSPAAVRNIQRRLRALGFYRGGIDGAWGAGTQSAIERFQQGRGLQATGQINPATAAALGLDASNLEAPPR</sequence>
<feature type="domain" description="Peptidoglycan binding-like" evidence="2">
    <location>
        <begin position="123"/>
        <end position="177"/>
    </location>
</feature>
<dbReference type="InterPro" id="IPR036365">
    <property type="entry name" value="PGBD-like_sf"/>
</dbReference>
<evidence type="ECO:0000259" key="2">
    <source>
        <dbReference type="Pfam" id="PF01471"/>
    </source>
</evidence>
<dbReference type="Pfam" id="PF01471">
    <property type="entry name" value="PG_binding_1"/>
    <property type="match status" value="2"/>
</dbReference>
<dbReference type="InterPro" id="IPR002477">
    <property type="entry name" value="Peptidoglycan-bd-like"/>
</dbReference>
<dbReference type="Gene3D" id="1.10.101.10">
    <property type="entry name" value="PGBD-like superfamily/PGBD"/>
    <property type="match status" value="2"/>
</dbReference>
<dbReference type="SUPFAM" id="SSF47090">
    <property type="entry name" value="PGBD-like"/>
    <property type="match status" value="2"/>
</dbReference>
<organism evidence="3 4">
    <name type="scientific">Siccirubricoccus deserti</name>
    <dbReference type="NCBI Taxonomy" id="2013562"/>
    <lineage>
        <taxon>Bacteria</taxon>
        <taxon>Pseudomonadati</taxon>
        <taxon>Pseudomonadota</taxon>
        <taxon>Alphaproteobacteria</taxon>
        <taxon>Acetobacterales</taxon>
        <taxon>Roseomonadaceae</taxon>
        <taxon>Siccirubricoccus</taxon>
    </lineage>
</organism>
<dbReference type="Proteomes" id="UP000600101">
    <property type="component" value="Unassembled WGS sequence"/>
</dbReference>
<comment type="caution">
    <text evidence="3">The sequence shown here is derived from an EMBL/GenBank/DDBJ whole genome shotgun (WGS) entry which is preliminary data.</text>
</comment>
<reference evidence="3" key="1">
    <citation type="submission" date="2020-08" db="EMBL/GenBank/DDBJ databases">
        <authorList>
            <person name="Hu Y."/>
            <person name="Nguyen S.V."/>
            <person name="Li F."/>
            <person name="Fanning S."/>
        </authorList>
    </citation>
    <scope>NUCLEOTIDE SEQUENCE</scope>
    <source>
        <strain evidence="3">SYSU D8009</strain>
    </source>
</reference>
<keyword evidence="4" id="KW-1185">Reference proteome</keyword>
<feature type="domain" description="Peptidoglycan binding-like" evidence="2">
    <location>
        <begin position="38"/>
        <end position="91"/>
    </location>
</feature>
<keyword evidence="1" id="KW-0732">Signal</keyword>
<evidence type="ECO:0000256" key="1">
    <source>
        <dbReference type="SAM" id="SignalP"/>
    </source>
</evidence>